<evidence type="ECO:0000313" key="2">
    <source>
        <dbReference type="EMBL" id="OQP49506.1"/>
    </source>
</evidence>
<protein>
    <submittedName>
        <fullName evidence="2">GNAT family N-acetyltransferase</fullName>
    </submittedName>
</protein>
<dbReference type="InterPro" id="IPR016181">
    <property type="entry name" value="Acyl_CoA_acyltransferase"/>
</dbReference>
<dbReference type="InterPro" id="IPR052777">
    <property type="entry name" value="Acetyltransferase_Enz"/>
</dbReference>
<accession>A0ABX3P1R8</accession>
<dbReference type="CDD" id="cd04301">
    <property type="entry name" value="NAT_SF"/>
    <property type="match status" value="1"/>
</dbReference>
<name>A0ABX3P1R8_9BACT</name>
<dbReference type="RefSeq" id="WP_014220106.1">
    <property type="nucleotide sequence ID" value="NZ_LWBO01000010.1"/>
</dbReference>
<evidence type="ECO:0000313" key="3">
    <source>
        <dbReference type="Proteomes" id="UP000192277"/>
    </source>
</evidence>
<gene>
    <name evidence="2" type="ORF">A4D02_28335</name>
</gene>
<dbReference type="Proteomes" id="UP000192277">
    <property type="component" value="Unassembled WGS sequence"/>
</dbReference>
<dbReference type="EMBL" id="LWBO01000010">
    <property type="protein sequence ID" value="OQP49506.1"/>
    <property type="molecule type" value="Genomic_DNA"/>
</dbReference>
<reference evidence="2 3" key="1">
    <citation type="submission" date="2016-04" db="EMBL/GenBank/DDBJ databases">
        <authorList>
            <person name="Chen L."/>
            <person name="Zhuang W."/>
            <person name="Wang G."/>
        </authorList>
    </citation>
    <scope>NUCLEOTIDE SEQUENCE [LARGE SCALE GENOMIC DNA]</scope>
    <source>
        <strain evidence="3">GR20</strain>
    </source>
</reference>
<sequence length="162" mass="18382">MSNGHSFIIKKAATTTDFENGKLLFLQYIKSLSFELSFQDVDRELEEIHLEYNGPTGVLLLVYDWEKAIACAGVRKIDDKISELKRMFVDPAYRGHQLGKQLLQLSLDEARLLGYKAIRLDTVPEMQAAIKLYTAAGFYPIEPYRFNPMPGAIYMEKALNAG</sequence>
<comment type="caution">
    <text evidence="2">The sequence shown here is derived from an EMBL/GenBank/DDBJ whole genome shotgun (WGS) entry which is preliminary data.</text>
</comment>
<dbReference type="PANTHER" id="PTHR43305">
    <property type="entry name" value="FAMILY N-ACETYLTRANSFERASE, PUTATIVE (AFU_ORTHOLOGUE AFUA_2G01380)-RELATED"/>
    <property type="match status" value="1"/>
</dbReference>
<dbReference type="InterPro" id="IPR000182">
    <property type="entry name" value="GNAT_dom"/>
</dbReference>
<evidence type="ECO:0000259" key="1">
    <source>
        <dbReference type="PROSITE" id="PS51186"/>
    </source>
</evidence>
<feature type="domain" description="N-acetyltransferase" evidence="1">
    <location>
        <begin position="13"/>
        <end position="160"/>
    </location>
</feature>
<dbReference type="SUPFAM" id="SSF55729">
    <property type="entry name" value="Acyl-CoA N-acyltransferases (Nat)"/>
    <property type="match status" value="1"/>
</dbReference>
<dbReference type="PANTHER" id="PTHR43305:SF1">
    <property type="entry name" value="FAMILY N-ACETYLTRANSFERASE, PUTATIVE (AFU_ORTHOLOGUE AFUA_2G01380)-RELATED"/>
    <property type="match status" value="1"/>
</dbReference>
<keyword evidence="3" id="KW-1185">Reference proteome</keyword>
<organism evidence="2 3">
    <name type="scientific">Niastella koreensis</name>
    <dbReference type="NCBI Taxonomy" id="354356"/>
    <lineage>
        <taxon>Bacteria</taxon>
        <taxon>Pseudomonadati</taxon>
        <taxon>Bacteroidota</taxon>
        <taxon>Chitinophagia</taxon>
        <taxon>Chitinophagales</taxon>
        <taxon>Chitinophagaceae</taxon>
        <taxon>Niastella</taxon>
    </lineage>
</organism>
<dbReference type="PROSITE" id="PS51186">
    <property type="entry name" value="GNAT"/>
    <property type="match status" value="1"/>
</dbReference>
<proteinExistence type="predicted"/>
<dbReference type="Pfam" id="PF00583">
    <property type="entry name" value="Acetyltransf_1"/>
    <property type="match status" value="1"/>
</dbReference>
<dbReference type="Gene3D" id="3.40.630.30">
    <property type="match status" value="1"/>
</dbReference>